<dbReference type="EMBL" id="LNIX01000005">
    <property type="protein sequence ID" value="OXA54225.1"/>
    <property type="molecule type" value="Genomic_DNA"/>
</dbReference>
<dbReference type="InterPro" id="IPR009003">
    <property type="entry name" value="Peptidase_S1_PA"/>
</dbReference>
<dbReference type="AlphaFoldDB" id="A0A226E9I9"/>
<keyword evidence="1" id="KW-1015">Disulfide bond</keyword>
<dbReference type="InterPro" id="IPR043504">
    <property type="entry name" value="Peptidase_S1_PA_chymotrypsin"/>
</dbReference>
<dbReference type="Gene3D" id="2.40.10.10">
    <property type="entry name" value="Trypsin-like serine proteases"/>
    <property type="match status" value="2"/>
</dbReference>
<comment type="caution">
    <text evidence="4">The sequence shown here is derived from an EMBL/GenBank/DDBJ whole genome shotgun (WGS) entry which is preliminary data.</text>
</comment>
<dbReference type="PROSITE" id="PS50240">
    <property type="entry name" value="TRYPSIN_DOM"/>
    <property type="match status" value="1"/>
</dbReference>
<reference evidence="4 5" key="1">
    <citation type="submission" date="2015-12" db="EMBL/GenBank/DDBJ databases">
        <title>The genome of Folsomia candida.</title>
        <authorList>
            <person name="Faddeeva A."/>
            <person name="Derks M.F."/>
            <person name="Anvar Y."/>
            <person name="Smit S."/>
            <person name="Van Straalen N."/>
            <person name="Roelofs D."/>
        </authorList>
    </citation>
    <scope>NUCLEOTIDE SEQUENCE [LARGE SCALE GENOMIC DNA]</scope>
    <source>
        <strain evidence="4 5">VU population</strain>
        <tissue evidence="4">Whole body</tissue>
    </source>
</reference>
<evidence type="ECO:0000313" key="4">
    <source>
        <dbReference type="EMBL" id="OXA54225.1"/>
    </source>
</evidence>
<accession>A0A226E9I9</accession>
<dbReference type="InterPro" id="IPR001314">
    <property type="entry name" value="Peptidase_S1A"/>
</dbReference>
<dbReference type="PRINTS" id="PR00722">
    <property type="entry name" value="CHYMOTRYPSIN"/>
</dbReference>
<dbReference type="OrthoDB" id="531708at2759"/>
<dbReference type="GO" id="GO:0004252">
    <property type="term" value="F:serine-type endopeptidase activity"/>
    <property type="evidence" value="ECO:0007669"/>
    <property type="project" value="InterPro"/>
</dbReference>
<dbReference type="PANTHER" id="PTHR24252">
    <property type="entry name" value="ACROSIN-RELATED"/>
    <property type="match status" value="1"/>
</dbReference>
<proteinExistence type="predicted"/>
<name>A0A226E9I9_FOLCA</name>
<dbReference type="Proteomes" id="UP000198287">
    <property type="component" value="Unassembled WGS sequence"/>
</dbReference>
<dbReference type="Pfam" id="PF00089">
    <property type="entry name" value="Trypsin"/>
    <property type="match status" value="1"/>
</dbReference>
<feature type="non-terminal residue" evidence="4">
    <location>
        <position position="111"/>
    </location>
</feature>
<evidence type="ECO:0000259" key="2">
    <source>
        <dbReference type="PROSITE" id="PS50240"/>
    </source>
</evidence>
<organism evidence="4 5">
    <name type="scientific">Folsomia candida</name>
    <name type="common">Springtail</name>
    <dbReference type="NCBI Taxonomy" id="158441"/>
    <lineage>
        <taxon>Eukaryota</taxon>
        <taxon>Metazoa</taxon>
        <taxon>Ecdysozoa</taxon>
        <taxon>Arthropoda</taxon>
        <taxon>Hexapoda</taxon>
        <taxon>Collembola</taxon>
        <taxon>Entomobryomorpha</taxon>
        <taxon>Isotomoidea</taxon>
        <taxon>Isotomidae</taxon>
        <taxon>Proisotominae</taxon>
        <taxon>Folsomia</taxon>
    </lineage>
</organism>
<dbReference type="FunFam" id="2.40.10.10:FF:000166">
    <property type="entry name" value="Trypsin"/>
    <property type="match status" value="1"/>
</dbReference>
<dbReference type="PANTHER" id="PTHR24252:SF7">
    <property type="entry name" value="HYALIN"/>
    <property type="match status" value="1"/>
</dbReference>
<keyword evidence="5" id="KW-1185">Reference proteome</keyword>
<evidence type="ECO:0000313" key="3">
    <source>
        <dbReference type="EMBL" id="OXA53860.1"/>
    </source>
</evidence>
<dbReference type="InterPro" id="IPR001254">
    <property type="entry name" value="Trypsin_dom"/>
</dbReference>
<dbReference type="STRING" id="158441.A0A226E9I9"/>
<protein>
    <submittedName>
        <fullName evidence="4">Trypsin</fullName>
    </submittedName>
</protein>
<dbReference type="SUPFAM" id="SSF50494">
    <property type="entry name" value="Trypsin-like serine proteases"/>
    <property type="match status" value="1"/>
</dbReference>
<evidence type="ECO:0000313" key="5">
    <source>
        <dbReference type="Proteomes" id="UP000198287"/>
    </source>
</evidence>
<dbReference type="EMBL" id="LNIX01000005">
    <property type="protein sequence ID" value="OXA53860.1"/>
    <property type="molecule type" value="Genomic_DNA"/>
</dbReference>
<dbReference type="GO" id="GO:0006508">
    <property type="term" value="P:proteolysis"/>
    <property type="evidence" value="ECO:0007669"/>
    <property type="project" value="InterPro"/>
</dbReference>
<sequence length="111" mass="12208">MPKKETQPLGFPGLNLGNIVGGVEAIPNDFPFMVDMRRGGHWCGASLINEEWVVTVADCTTAAPSDYSLTIGDHNINVVEGTEQTRQAVMIITHPEYGTPFRYENDIALMK</sequence>
<evidence type="ECO:0000256" key="1">
    <source>
        <dbReference type="ARBA" id="ARBA00023157"/>
    </source>
</evidence>
<feature type="domain" description="Peptidase S1" evidence="2">
    <location>
        <begin position="19"/>
        <end position="111"/>
    </location>
</feature>
<gene>
    <name evidence="4" type="ORF">Fcan01_11385</name>
    <name evidence="3" type="ORF">Fcan01_11775</name>
</gene>